<name>A0A452J4E6_9SAUR</name>
<proteinExistence type="predicted"/>
<sequence>PGNVSKNRLHLHFLKTLEHRTDVSVTSTPYGRNVFPWGIQVDPPRPRVLG</sequence>
<reference evidence="1" key="2">
    <citation type="submission" date="2025-08" db="UniProtKB">
        <authorList>
            <consortium name="Ensembl"/>
        </authorList>
    </citation>
    <scope>IDENTIFICATION</scope>
</reference>
<protein>
    <submittedName>
        <fullName evidence="1">Uncharacterized protein</fullName>
    </submittedName>
</protein>
<dbReference type="Proteomes" id="UP000291020">
    <property type="component" value="Unassembled WGS sequence"/>
</dbReference>
<reference evidence="2" key="1">
    <citation type="journal article" date="2017" name="PLoS ONE">
        <title>The Agassiz's desert tortoise genome provides a resource for the conservation of a threatened species.</title>
        <authorList>
            <person name="Tollis M."/>
            <person name="DeNardo D.F."/>
            <person name="Cornelius J.A."/>
            <person name="Dolby G.A."/>
            <person name="Edwards T."/>
            <person name="Henen B.T."/>
            <person name="Karl A.E."/>
            <person name="Murphy R.W."/>
            <person name="Kusumi K."/>
        </authorList>
    </citation>
    <scope>NUCLEOTIDE SEQUENCE [LARGE SCALE GENOMIC DNA]</scope>
</reference>
<dbReference type="AlphaFoldDB" id="A0A452J4E6"/>
<reference evidence="1" key="3">
    <citation type="submission" date="2025-09" db="UniProtKB">
        <authorList>
            <consortium name="Ensembl"/>
        </authorList>
    </citation>
    <scope>IDENTIFICATION</scope>
</reference>
<accession>A0A452J4E6</accession>
<keyword evidence="2" id="KW-1185">Reference proteome</keyword>
<organism evidence="1 2">
    <name type="scientific">Gopherus agassizii</name>
    <name type="common">Agassiz's desert tortoise</name>
    <dbReference type="NCBI Taxonomy" id="38772"/>
    <lineage>
        <taxon>Eukaryota</taxon>
        <taxon>Metazoa</taxon>
        <taxon>Chordata</taxon>
        <taxon>Craniata</taxon>
        <taxon>Vertebrata</taxon>
        <taxon>Euteleostomi</taxon>
        <taxon>Archelosauria</taxon>
        <taxon>Testudinata</taxon>
        <taxon>Testudines</taxon>
        <taxon>Cryptodira</taxon>
        <taxon>Durocryptodira</taxon>
        <taxon>Testudinoidea</taxon>
        <taxon>Testudinidae</taxon>
        <taxon>Gopherus</taxon>
    </lineage>
</organism>
<evidence type="ECO:0000313" key="1">
    <source>
        <dbReference type="Ensembl" id="ENSGAGP00000035314.1"/>
    </source>
</evidence>
<evidence type="ECO:0000313" key="2">
    <source>
        <dbReference type="Proteomes" id="UP000291020"/>
    </source>
</evidence>
<dbReference type="Ensembl" id="ENSGAGT00000039988.1">
    <property type="protein sequence ID" value="ENSGAGP00000035314.1"/>
    <property type="gene ID" value="ENSGAGG00000025102.1"/>
</dbReference>